<protein>
    <submittedName>
        <fullName evidence="1">Uncharacterized protein</fullName>
    </submittedName>
</protein>
<dbReference type="RefSeq" id="WP_088237873.1">
    <property type="nucleotide sequence ID" value="NZ_FMAY01000007.1"/>
</dbReference>
<organism evidence="1 2">
    <name type="scientific">Kosakonia oryzendophytica</name>
    <dbReference type="NCBI Taxonomy" id="1005665"/>
    <lineage>
        <taxon>Bacteria</taxon>
        <taxon>Pseudomonadati</taxon>
        <taxon>Pseudomonadota</taxon>
        <taxon>Gammaproteobacteria</taxon>
        <taxon>Enterobacterales</taxon>
        <taxon>Enterobacteriaceae</taxon>
        <taxon>Kosakonia</taxon>
    </lineage>
</organism>
<dbReference type="EMBL" id="FMAY01000007">
    <property type="protein sequence ID" value="SCC18279.1"/>
    <property type="molecule type" value="Genomic_DNA"/>
</dbReference>
<evidence type="ECO:0000313" key="2">
    <source>
        <dbReference type="Proteomes" id="UP000198975"/>
    </source>
</evidence>
<dbReference type="Proteomes" id="UP000198975">
    <property type="component" value="Unassembled WGS sequence"/>
</dbReference>
<dbReference type="OrthoDB" id="1089802at2"/>
<dbReference type="Pfam" id="PF19635">
    <property type="entry name" value="DUF6138"/>
    <property type="match status" value="1"/>
</dbReference>
<reference evidence="2" key="1">
    <citation type="submission" date="2016-08" db="EMBL/GenBank/DDBJ databases">
        <authorList>
            <person name="Varghese N."/>
            <person name="Submissions Spin"/>
        </authorList>
    </citation>
    <scope>NUCLEOTIDE SEQUENCE [LARGE SCALE GENOMIC DNA]</scope>
    <source>
        <strain evidence="2">REICA_082</strain>
    </source>
</reference>
<dbReference type="InterPro" id="IPR046136">
    <property type="entry name" value="DUF6138"/>
</dbReference>
<name>A0A1C4CGR9_9ENTR</name>
<keyword evidence="2" id="KW-1185">Reference proteome</keyword>
<proteinExistence type="predicted"/>
<dbReference type="AlphaFoldDB" id="A0A1C4CGR9"/>
<evidence type="ECO:0000313" key="1">
    <source>
        <dbReference type="EMBL" id="SCC18279.1"/>
    </source>
</evidence>
<accession>A0A1C4CGR9</accession>
<sequence length="557" mass="62955">MAVVTPFPVERALAVVNRWFDETAARHAPSQAAFPIEDNPLRAAEYALTVNCDAQRITLESDAERFRENDADSDDWQGSLTAEEVNRVWIPAITSLIEQRLHAAFNYYRFRVDARFATCDGLLAVTLLDVVNTAKIAQLRCAMETWQRRVLEEGNAPTDTHSTLFYCSNALNADLYPQPDIAGLLRGCARIEALNRSHPALAEHRHWIVFQLSEWVEQHFLPHYFTVEKSGWGECHYHLKPQATLLVDSEDGAQPLDLLLYVAVLILRFEPSYSKPTGLQYLALAQQLGSEKAGRYLREGSGTLANCEHRSPLMHGCGNDVLAHITLHIREESSAAYQQALDFIMRLLEQGFPRHYHITLKSTVKAFLPVKGLARSDTHRFFANALRYPELHGVLERYARVAIHQYEWYADAEAEKNCMPGSYAVFGLALTSERYFPLLCDYMAQVDDEHQSVQDAFIHAFIGHYSLNEQTLPVLVCCLCRATDALKIKLQSQLDDESLLRLLAAQLTRLPSHRAEHILSLVWGKRDKVVKLAAKADGGKQSLYQALLRAADKDDKV</sequence>
<gene>
    <name evidence="1" type="ORF">GA0061071_107226</name>
</gene>